<evidence type="ECO:0000256" key="5">
    <source>
        <dbReference type="SAM" id="Phobius"/>
    </source>
</evidence>
<sequence>MHSSWIHPVLYVLAVIMILFAFINFEHVKKFLIGRPMRTKELHAKHNKLFWLIALPILSADLYSSVAYGPEAGVTELVSLGPSVKWIILPITAATVILLGMLIVSYIMGVLAYPNGGGGYTIARENFKKPWMSLIAASALLIDYVLTVAVSVSAGIQAIVSAYPIVGHYQTSLSVFCVIFILIVNLRGLSESATIFAWPNFLFIICMIILIIAGFNDEFQHGFIQSMTPPLGTVPTNLTILIILKAFSSACSALTGIETISNAVPIFRDPPVKGAIKAYITMGLLTGVTLIGFAYHLYVKGIPVDPNNTMLSQLATVYFGHGLFYQIITWSTFIILIIAANSTFTGFPQLTALVAADGFLPRSLMIRGDRLGYSNGMIVLAALSALLILAFHAQTNALIPLFAIGVFAAFTVAQIGLTRRWLKVKGSLWQLKALINAIGAVITALVCVVFAITKFKDGAWVVLIALPLIVFAAMAVRKHYDRIADELRIDLKTMHPQKHRMLSVVLISGIHRVVLNSISFAQSMHEEVIALYIGFDDESIEKMKMKWEEWDSPCPLITIKNEYRSLLQPLSSFINIVEVAEGGKPDHIHLILAQFIPNKWWQYALHNQTSLLIRAWFFKNKDVIVTTVPYHLHN</sequence>
<feature type="transmembrane region" description="Helical" evidence="5">
    <location>
        <begin position="6"/>
        <end position="28"/>
    </location>
</feature>
<dbReference type="InterPro" id="IPR053153">
    <property type="entry name" value="APC_K+_Transporter"/>
</dbReference>
<accession>A0ABT4Q9L1</accession>
<keyword evidence="7" id="KW-1185">Reference proteome</keyword>
<comment type="subcellular location">
    <subcellularLocation>
        <location evidence="1">Membrane</location>
        <topology evidence="1">Multi-pass membrane protein</topology>
    </subcellularLocation>
</comment>
<protein>
    <submittedName>
        <fullName evidence="6">APC family permease</fullName>
    </submittedName>
</protein>
<feature type="transmembrane region" description="Helical" evidence="5">
    <location>
        <begin position="318"/>
        <end position="340"/>
    </location>
</feature>
<feature type="transmembrane region" description="Helical" evidence="5">
    <location>
        <begin position="371"/>
        <end position="391"/>
    </location>
</feature>
<evidence type="ECO:0000256" key="4">
    <source>
        <dbReference type="ARBA" id="ARBA00023136"/>
    </source>
</evidence>
<keyword evidence="4 5" id="KW-0472">Membrane</keyword>
<dbReference type="RefSeq" id="WP_269882081.1">
    <property type="nucleotide sequence ID" value="NZ_JAQAGZ010000008.1"/>
</dbReference>
<reference evidence="6 7" key="1">
    <citation type="submission" date="2022-12" db="EMBL/GenBank/DDBJ databases">
        <title>Draft genome sequence of Paenibacillus sp. dW9.</title>
        <authorList>
            <person name="Choi E.-W."/>
            <person name="Kim D.-U."/>
        </authorList>
    </citation>
    <scope>NUCLEOTIDE SEQUENCE [LARGE SCALE GENOMIC DNA]</scope>
    <source>
        <strain evidence="7">dW9</strain>
    </source>
</reference>
<dbReference type="PANTHER" id="PTHR47704">
    <property type="entry name" value="POTASSIUM TRANSPORTER KIMA"/>
    <property type="match status" value="1"/>
</dbReference>
<keyword evidence="3 5" id="KW-1133">Transmembrane helix</keyword>
<name>A0ABT4Q9L1_9BACL</name>
<feature type="transmembrane region" description="Helical" evidence="5">
    <location>
        <begin position="278"/>
        <end position="298"/>
    </location>
</feature>
<feature type="transmembrane region" description="Helical" evidence="5">
    <location>
        <begin position="429"/>
        <end position="452"/>
    </location>
</feature>
<dbReference type="Proteomes" id="UP001527882">
    <property type="component" value="Unassembled WGS sequence"/>
</dbReference>
<evidence type="ECO:0000256" key="3">
    <source>
        <dbReference type="ARBA" id="ARBA00022989"/>
    </source>
</evidence>
<dbReference type="Gene3D" id="1.20.1740.10">
    <property type="entry name" value="Amino acid/polyamine transporter I"/>
    <property type="match status" value="1"/>
</dbReference>
<dbReference type="EMBL" id="JAQAGZ010000008">
    <property type="protein sequence ID" value="MCZ8513564.1"/>
    <property type="molecule type" value="Genomic_DNA"/>
</dbReference>
<evidence type="ECO:0000313" key="6">
    <source>
        <dbReference type="EMBL" id="MCZ8513564.1"/>
    </source>
</evidence>
<feature type="transmembrane region" description="Helical" evidence="5">
    <location>
        <begin position="196"/>
        <end position="216"/>
    </location>
</feature>
<feature type="transmembrane region" description="Helical" evidence="5">
    <location>
        <begin position="236"/>
        <end position="257"/>
    </location>
</feature>
<dbReference type="PANTHER" id="PTHR47704:SF1">
    <property type="entry name" value="POTASSIUM TRANSPORTER KIMA"/>
    <property type="match status" value="1"/>
</dbReference>
<feature type="transmembrane region" description="Helical" evidence="5">
    <location>
        <begin position="86"/>
        <end position="113"/>
    </location>
</feature>
<evidence type="ECO:0000313" key="7">
    <source>
        <dbReference type="Proteomes" id="UP001527882"/>
    </source>
</evidence>
<proteinExistence type="predicted"/>
<dbReference type="Pfam" id="PF13520">
    <property type="entry name" value="AA_permease_2"/>
    <property type="match status" value="1"/>
</dbReference>
<comment type="caution">
    <text evidence="6">The sequence shown here is derived from an EMBL/GenBank/DDBJ whole genome shotgun (WGS) entry which is preliminary data.</text>
</comment>
<feature type="transmembrane region" description="Helical" evidence="5">
    <location>
        <begin position="166"/>
        <end position="184"/>
    </location>
</feature>
<feature type="transmembrane region" description="Helical" evidence="5">
    <location>
        <begin position="458"/>
        <end position="480"/>
    </location>
</feature>
<evidence type="ECO:0000256" key="1">
    <source>
        <dbReference type="ARBA" id="ARBA00004141"/>
    </source>
</evidence>
<keyword evidence="2 5" id="KW-0812">Transmembrane</keyword>
<feature type="transmembrane region" description="Helical" evidence="5">
    <location>
        <begin position="134"/>
        <end position="160"/>
    </location>
</feature>
<dbReference type="InterPro" id="IPR002293">
    <property type="entry name" value="AA/rel_permease1"/>
</dbReference>
<organism evidence="6 7">
    <name type="scientific">Paenibacillus gyeongsangnamensis</name>
    <dbReference type="NCBI Taxonomy" id="3388067"/>
    <lineage>
        <taxon>Bacteria</taxon>
        <taxon>Bacillati</taxon>
        <taxon>Bacillota</taxon>
        <taxon>Bacilli</taxon>
        <taxon>Bacillales</taxon>
        <taxon>Paenibacillaceae</taxon>
        <taxon>Paenibacillus</taxon>
    </lineage>
</organism>
<evidence type="ECO:0000256" key="2">
    <source>
        <dbReference type="ARBA" id="ARBA00022692"/>
    </source>
</evidence>
<feature type="transmembrane region" description="Helical" evidence="5">
    <location>
        <begin position="49"/>
        <end position="66"/>
    </location>
</feature>
<gene>
    <name evidence="6" type="ORF">O9H85_14195</name>
</gene>
<feature type="transmembrane region" description="Helical" evidence="5">
    <location>
        <begin position="397"/>
        <end position="417"/>
    </location>
</feature>